<sequence>MKIKEILFFISFFSLGAWGQNNDKPKVFYNLNDEEIGWQAYFKLKEETNSLNQITATDSTMQYRLIRRENTGTLQPSTFLQLKQYLSALSGKEIRENANIVINYLSRYPEKNQPSGHSSRSKWNIYHKNYLKKLHQLAPIKQFWMHAPTIKTLDYHHANRLNWLADEKDALFILFFKKTVALGNYILIKPDGRYCYYLGEYGKDHVLRQAEDFF</sequence>
<accession>A0ABW5SD57</accession>
<protein>
    <recommendedName>
        <fullName evidence="3">GWxTD domain-containing protein</fullName>
    </recommendedName>
</protein>
<reference evidence="2" key="1">
    <citation type="journal article" date="2019" name="Int. J. Syst. Evol. Microbiol.">
        <title>The Global Catalogue of Microorganisms (GCM) 10K type strain sequencing project: providing services to taxonomists for standard genome sequencing and annotation.</title>
        <authorList>
            <consortium name="The Broad Institute Genomics Platform"/>
            <consortium name="The Broad Institute Genome Sequencing Center for Infectious Disease"/>
            <person name="Wu L."/>
            <person name="Ma J."/>
        </authorList>
    </citation>
    <scope>NUCLEOTIDE SEQUENCE [LARGE SCALE GENOMIC DNA]</scope>
    <source>
        <strain evidence="2">KCTC 42255</strain>
    </source>
</reference>
<name>A0ABW5SD57_9FLAO</name>
<evidence type="ECO:0000313" key="1">
    <source>
        <dbReference type="EMBL" id="MFD2697766.1"/>
    </source>
</evidence>
<dbReference type="EMBL" id="JBHULZ010000033">
    <property type="protein sequence ID" value="MFD2697766.1"/>
    <property type="molecule type" value="Genomic_DNA"/>
</dbReference>
<proteinExistence type="predicted"/>
<keyword evidence="2" id="KW-1185">Reference proteome</keyword>
<dbReference type="Proteomes" id="UP001597357">
    <property type="component" value="Unassembled WGS sequence"/>
</dbReference>
<dbReference type="RefSeq" id="WP_379046237.1">
    <property type="nucleotide sequence ID" value="NZ_JBHULZ010000033.1"/>
</dbReference>
<organism evidence="1 2">
    <name type="scientific">Mesonia sediminis</name>
    <dbReference type="NCBI Taxonomy" id="1703946"/>
    <lineage>
        <taxon>Bacteria</taxon>
        <taxon>Pseudomonadati</taxon>
        <taxon>Bacteroidota</taxon>
        <taxon>Flavobacteriia</taxon>
        <taxon>Flavobacteriales</taxon>
        <taxon>Flavobacteriaceae</taxon>
        <taxon>Mesonia</taxon>
    </lineage>
</organism>
<evidence type="ECO:0008006" key="3">
    <source>
        <dbReference type="Google" id="ProtNLM"/>
    </source>
</evidence>
<comment type="caution">
    <text evidence="1">The sequence shown here is derived from an EMBL/GenBank/DDBJ whole genome shotgun (WGS) entry which is preliminary data.</text>
</comment>
<evidence type="ECO:0000313" key="2">
    <source>
        <dbReference type="Proteomes" id="UP001597357"/>
    </source>
</evidence>
<gene>
    <name evidence="1" type="ORF">ACFSQ0_07150</name>
</gene>